<keyword evidence="3" id="KW-1185">Reference proteome</keyword>
<dbReference type="RefSeq" id="WP_171183531.1">
    <property type="nucleotide sequence ID" value="NZ_WTPX01000010.1"/>
</dbReference>
<reference evidence="2 3" key="1">
    <citation type="journal article" date="2020" name="Syst. Appl. Microbiol.">
        <title>Alienimonas chondri sp. nov., a novel planctomycete isolated from the biofilm of the red alga Chondrus crispus.</title>
        <authorList>
            <person name="Vitorino I."/>
            <person name="Albuquerque L."/>
            <person name="Wiegand S."/>
            <person name="Kallscheuer N."/>
            <person name="da Costa M.S."/>
            <person name="Lobo-da-Cunha A."/>
            <person name="Jogler C."/>
            <person name="Lage O.M."/>
        </authorList>
    </citation>
    <scope>NUCLEOTIDE SEQUENCE [LARGE SCALE GENOMIC DNA]</scope>
    <source>
        <strain evidence="2 3">LzC2</strain>
    </source>
</reference>
<protein>
    <recommendedName>
        <fullName evidence="4">Intracellular septation protein A</fullName>
    </recommendedName>
</protein>
<comment type="caution">
    <text evidence="2">The sequence shown here is derived from an EMBL/GenBank/DDBJ whole genome shotgun (WGS) entry which is preliminary data.</text>
</comment>
<evidence type="ECO:0000313" key="2">
    <source>
        <dbReference type="EMBL" id="NNJ24508.1"/>
    </source>
</evidence>
<feature type="region of interest" description="Disordered" evidence="1">
    <location>
        <begin position="250"/>
        <end position="292"/>
    </location>
</feature>
<organism evidence="2 3">
    <name type="scientific">Alienimonas chondri</name>
    <dbReference type="NCBI Taxonomy" id="2681879"/>
    <lineage>
        <taxon>Bacteria</taxon>
        <taxon>Pseudomonadati</taxon>
        <taxon>Planctomycetota</taxon>
        <taxon>Planctomycetia</taxon>
        <taxon>Planctomycetales</taxon>
        <taxon>Planctomycetaceae</taxon>
        <taxon>Alienimonas</taxon>
    </lineage>
</organism>
<dbReference type="EMBL" id="WTPX01000010">
    <property type="protein sequence ID" value="NNJ24508.1"/>
    <property type="molecule type" value="Genomic_DNA"/>
</dbReference>
<proteinExistence type="predicted"/>
<evidence type="ECO:0000313" key="3">
    <source>
        <dbReference type="Proteomes" id="UP000609651"/>
    </source>
</evidence>
<accession>A0ABX1V8N5</accession>
<name>A0ABX1V8N5_9PLAN</name>
<dbReference type="Proteomes" id="UP000609651">
    <property type="component" value="Unassembled WGS sequence"/>
</dbReference>
<sequence>MWSVIPTALRLLLNSEFLRPLVGRTLKPGARFAVGLVAVPLFRWTLKSVKLQHFDRELEKDLEEWFAASALLLLCTANMEQLLFQQLGFEPRDWISLGFRLLLAIGVVEAMPDVALFPVLHPKPKIPGKSDFGWRKRWFGLRKIAPAYLKGFLCQHLARSSPVLAILACVVGGVVDENGAIPPGREDEWIAGWCCYGAAITQYLIMGLMASKEEAASVLAAFDAKIAADRAKLVTELRAELVQGAACPLPAPQTASNASSDDQPDSPAEPARTAVADDLQAASTPVRHGGGE</sequence>
<evidence type="ECO:0008006" key="4">
    <source>
        <dbReference type="Google" id="ProtNLM"/>
    </source>
</evidence>
<gene>
    <name evidence="2" type="ORF">LzC2_05660</name>
</gene>
<evidence type="ECO:0000256" key="1">
    <source>
        <dbReference type="SAM" id="MobiDB-lite"/>
    </source>
</evidence>